<evidence type="ECO:0000313" key="2">
    <source>
        <dbReference type="EnsemblPlants" id="EMT14184"/>
    </source>
</evidence>
<dbReference type="PANTHER" id="PTHR47482:SF5">
    <property type="entry name" value="FAR1 DOMAIN-CONTAINING PROTEIN"/>
    <property type="match status" value="1"/>
</dbReference>
<dbReference type="EnsemblPlants" id="EMT14184">
    <property type="protein sequence ID" value="EMT14184"/>
    <property type="gene ID" value="F775_06452"/>
</dbReference>
<dbReference type="PROSITE" id="PS50966">
    <property type="entry name" value="ZF_SWIM"/>
    <property type="match status" value="1"/>
</dbReference>
<protein>
    <submittedName>
        <fullName evidence="2">Protein FAR1-RELATED SEQUENCE 5</fullName>
    </submittedName>
</protein>
<accession>N1R2U9</accession>
<feature type="compositionally biased region" description="Polar residues" evidence="1">
    <location>
        <begin position="127"/>
        <end position="136"/>
    </location>
</feature>
<dbReference type="InterPro" id="IPR007527">
    <property type="entry name" value="Znf_SWIM"/>
</dbReference>
<evidence type="ECO:0000256" key="1">
    <source>
        <dbReference type="SAM" id="MobiDB-lite"/>
    </source>
</evidence>
<dbReference type="GO" id="GO:0008270">
    <property type="term" value="F:zinc ion binding"/>
    <property type="evidence" value="ECO:0007669"/>
    <property type="project" value="InterPro"/>
</dbReference>
<sequence>MAAANGMAEFAGLRHNGLKFLLDPVDRSVTALRFVEFAADSSSERVGRAPPDRAPCPNRATPLEETIRRYADKPLENVVKPEIGMSFDSLGEAYDLYNLYSWELGFVGHLGGAADQRDTCNKRKESPTQSMESTGKVNPEAPWWIRSKMGVSMIKKKVESWPCTCSQITMPWGSYSIGRNNQELVHCPLHNHIDVYTKDLVKQLRGNNVNLNKVYNIVGSFFGSSLNVPFTKMSLQNLSTQHSRKLPRFISESAFHKEYMRLQFDRESDESYREKRIQISGAVMRGSIAIEQHANKVYTRKMFEQFGENLFKGRAYQVEEIVKHIARHNDAEKCEKWRVVDYKVTMLDDGEWFECECGQFTHMGMVCCHALKVMGYVVVKEMLKRHILKRWTKDARDILPRHLAHFKRNQVVNKSFTCRSSTLYLHAMELVRLGDSSVMTYELVLGRSKDMIAEAQLSAMRGGADNKNSLTLSANWDEHAGLSAPSKKCGARRPCISSKKGLHAKTASQTCNLQELWHRRTTCKNCRIAGLRHTSCTRPWALLLLNNLEKHV</sequence>
<name>N1R2U9_AEGTA</name>
<reference evidence="2" key="1">
    <citation type="submission" date="2015-06" db="UniProtKB">
        <authorList>
            <consortium name="EnsemblPlants"/>
        </authorList>
    </citation>
    <scope>IDENTIFICATION</scope>
</reference>
<dbReference type="AlphaFoldDB" id="N1R2U9"/>
<proteinExistence type="predicted"/>
<dbReference type="PANTHER" id="PTHR47482">
    <property type="entry name" value="OS11G0632001 PROTEIN"/>
    <property type="match status" value="1"/>
</dbReference>
<feature type="region of interest" description="Disordered" evidence="1">
    <location>
        <begin position="118"/>
        <end position="137"/>
    </location>
</feature>
<organism evidence="2">
    <name type="scientific">Aegilops tauschii</name>
    <name type="common">Tausch's goatgrass</name>
    <name type="synonym">Aegilops squarrosa</name>
    <dbReference type="NCBI Taxonomy" id="37682"/>
    <lineage>
        <taxon>Eukaryota</taxon>
        <taxon>Viridiplantae</taxon>
        <taxon>Streptophyta</taxon>
        <taxon>Embryophyta</taxon>
        <taxon>Tracheophyta</taxon>
        <taxon>Spermatophyta</taxon>
        <taxon>Magnoliopsida</taxon>
        <taxon>Liliopsida</taxon>
        <taxon>Poales</taxon>
        <taxon>Poaceae</taxon>
        <taxon>BOP clade</taxon>
        <taxon>Pooideae</taxon>
        <taxon>Triticodae</taxon>
        <taxon>Triticeae</taxon>
        <taxon>Triticinae</taxon>
        <taxon>Aegilops</taxon>
    </lineage>
</organism>